<dbReference type="Proteomes" id="UP001233999">
    <property type="component" value="Unassembled WGS sequence"/>
</dbReference>
<evidence type="ECO:0000313" key="2">
    <source>
        <dbReference type="Proteomes" id="UP001233999"/>
    </source>
</evidence>
<proteinExistence type="predicted"/>
<evidence type="ECO:0000313" key="1">
    <source>
        <dbReference type="EMBL" id="KAJ9575004.1"/>
    </source>
</evidence>
<protein>
    <submittedName>
        <fullName evidence="1">Uncharacterized protein</fullName>
    </submittedName>
</protein>
<accession>A0AAD7Z6U1</accession>
<feature type="non-terminal residue" evidence="1">
    <location>
        <position position="74"/>
    </location>
</feature>
<comment type="caution">
    <text evidence="1">The sequence shown here is derived from an EMBL/GenBank/DDBJ whole genome shotgun (WGS) entry which is preliminary data.</text>
</comment>
<dbReference type="AlphaFoldDB" id="A0AAD7Z6U1"/>
<keyword evidence="2" id="KW-1185">Reference proteome</keyword>
<dbReference type="EMBL" id="JASPKZ010010246">
    <property type="protein sequence ID" value="KAJ9575004.1"/>
    <property type="molecule type" value="Genomic_DNA"/>
</dbReference>
<name>A0AAD7Z6U1_DIPPU</name>
<sequence>DSKYINLSTDQQFIASLEEETGVTVFDVHENDNDSTRNLQPSESLIKTIVPETYNPLNDSTRNLQPSESLIKTI</sequence>
<gene>
    <name evidence="1" type="ORF">L9F63_007832</name>
</gene>
<feature type="non-terminal residue" evidence="1">
    <location>
        <position position="1"/>
    </location>
</feature>
<reference evidence="1" key="2">
    <citation type="submission" date="2023-05" db="EMBL/GenBank/DDBJ databases">
        <authorList>
            <person name="Fouks B."/>
        </authorList>
    </citation>
    <scope>NUCLEOTIDE SEQUENCE</scope>
    <source>
        <strain evidence="1">Stay&amp;Tobe</strain>
        <tissue evidence="1">Testes</tissue>
    </source>
</reference>
<reference evidence="1" key="1">
    <citation type="journal article" date="2023" name="IScience">
        <title>Live-bearing cockroach genome reveals convergent evolutionary mechanisms linked to viviparity in insects and beyond.</title>
        <authorList>
            <person name="Fouks B."/>
            <person name="Harrison M.C."/>
            <person name="Mikhailova A.A."/>
            <person name="Marchal E."/>
            <person name="English S."/>
            <person name="Carruthers M."/>
            <person name="Jennings E.C."/>
            <person name="Chiamaka E.L."/>
            <person name="Frigard R.A."/>
            <person name="Pippel M."/>
            <person name="Attardo G.M."/>
            <person name="Benoit J.B."/>
            <person name="Bornberg-Bauer E."/>
            <person name="Tobe S.S."/>
        </authorList>
    </citation>
    <scope>NUCLEOTIDE SEQUENCE</scope>
    <source>
        <strain evidence="1">Stay&amp;Tobe</strain>
    </source>
</reference>
<organism evidence="1 2">
    <name type="scientific">Diploptera punctata</name>
    <name type="common">Pacific beetle cockroach</name>
    <dbReference type="NCBI Taxonomy" id="6984"/>
    <lineage>
        <taxon>Eukaryota</taxon>
        <taxon>Metazoa</taxon>
        <taxon>Ecdysozoa</taxon>
        <taxon>Arthropoda</taxon>
        <taxon>Hexapoda</taxon>
        <taxon>Insecta</taxon>
        <taxon>Pterygota</taxon>
        <taxon>Neoptera</taxon>
        <taxon>Polyneoptera</taxon>
        <taxon>Dictyoptera</taxon>
        <taxon>Blattodea</taxon>
        <taxon>Blaberoidea</taxon>
        <taxon>Blaberidae</taxon>
        <taxon>Diplopterinae</taxon>
        <taxon>Diploptera</taxon>
    </lineage>
</organism>